<evidence type="ECO:0000256" key="2">
    <source>
        <dbReference type="ARBA" id="ARBA00007524"/>
    </source>
</evidence>
<comment type="similarity">
    <text evidence="2">Belongs to the TspO/BZRP family.</text>
</comment>
<evidence type="ECO:0000256" key="5">
    <source>
        <dbReference type="ARBA" id="ARBA00023136"/>
    </source>
</evidence>
<comment type="subcellular location">
    <subcellularLocation>
        <location evidence="1">Membrane</location>
        <topology evidence="1">Multi-pass membrane protein</topology>
    </subcellularLocation>
</comment>
<dbReference type="EMBL" id="AP014936">
    <property type="protein sequence ID" value="BAU49483.1"/>
    <property type="molecule type" value="Genomic_DNA"/>
</dbReference>
<accession>A0A1B4V7H8</accession>
<evidence type="ECO:0000313" key="7">
    <source>
        <dbReference type="EMBL" id="BAU49483.1"/>
    </source>
</evidence>
<dbReference type="InterPro" id="IPR004307">
    <property type="entry name" value="TspO_MBR"/>
</dbReference>
<gene>
    <name evidence="7" type="ORF">SVA_2935</name>
</gene>
<dbReference type="Pfam" id="PF03073">
    <property type="entry name" value="TspO_MBR"/>
    <property type="match status" value="1"/>
</dbReference>
<dbReference type="GO" id="GO:0016020">
    <property type="term" value="C:membrane"/>
    <property type="evidence" value="ECO:0007669"/>
    <property type="project" value="UniProtKB-SubCell"/>
</dbReference>
<feature type="transmembrane region" description="Helical" evidence="6">
    <location>
        <begin position="113"/>
        <end position="132"/>
    </location>
</feature>
<keyword evidence="3 6" id="KW-0812">Transmembrane</keyword>
<dbReference type="KEGG" id="sva:SVA_2935"/>
<evidence type="ECO:0000256" key="3">
    <source>
        <dbReference type="ARBA" id="ARBA00022692"/>
    </source>
</evidence>
<dbReference type="Proteomes" id="UP000218899">
    <property type="component" value="Chromosome"/>
</dbReference>
<dbReference type="PANTHER" id="PTHR10057:SF0">
    <property type="entry name" value="TRANSLOCATOR PROTEIN"/>
    <property type="match status" value="1"/>
</dbReference>
<dbReference type="PANTHER" id="PTHR10057">
    <property type="entry name" value="PERIPHERAL-TYPE BENZODIAZEPINE RECEPTOR"/>
    <property type="match status" value="1"/>
</dbReference>
<dbReference type="InterPro" id="IPR038330">
    <property type="entry name" value="TspO/MBR-related_sf"/>
</dbReference>
<keyword evidence="5 6" id="KW-0472">Membrane</keyword>
<evidence type="ECO:0000256" key="6">
    <source>
        <dbReference type="SAM" id="Phobius"/>
    </source>
</evidence>
<feature type="transmembrane region" description="Helical" evidence="6">
    <location>
        <begin position="144"/>
        <end position="166"/>
    </location>
</feature>
<sequence>MASTIARPRERRFGKATEALGFLAWIGLSFAAAAIGGLARPGAWYAALEKPAWTPPDAVFPPVWTTLYLLMGVAAGLVWLRRHAAGAYPALALFALQLALNALWSWLFFGWHLVGWALIEIAVLLVAILAMLRAFLPVSRVAGWLLAPYAAWVAYATTLNAAIWWLNP</sequence>
<feature type="transmembrane region" description="Helical" evidence="6">
    <location>
        <begin position="59"/>
        <end position="80"/>
    </location>
</feature>
<keyword evidence="4 6" id="KW-1133">Transmembrane helix</keyword>
<dbReference type="GO" id="GO:0033013">
    <property type="term" value="P:tetrapyrrole metabolic process"/>
    <property type="evidence" value="ECO:0007669"/>
    <property type="project" value="UniProtKB-ARBA"/>
</dbReference>
<proteinExistence type="inferred from homology"/>
<dbReference type="PIRSF" id="PIRSF005859">
    <property type="entry name" value="PBR"/>
    <property type="match status" value="1"/>
</dbReference>
<organism evidence="7 8">
    <name type="scientific">Sulfurifustis variabilis</name>
    <dbReference type="NCBI Taxonomy" id="1675686"/>
    <lineage>
        <taxon>Bacteria</taxon>
        <taxon>Pseudomonadati</taxon>
        <taxon>Pseudomonadota</taxon>
        <taxon>Gammaproteobacteria</taxon>
        <taxon>Acidiferrobacterales</taxon>
        <taxon>Acidiferrobacteraceae</taxon>
        <taxon>Sulfurifustis</taxon>
    </lineage>
</organism>
<protein>
    <submittedName>
        <fullName evidence="7">Tryptophan-rich sensory protein</fullName>
    </submittedName>
</protein>
<dbReference type="OrthoDB" id="9795496at2"/>
<feature type="transmembrane region" description="Helical" evidence="6">
    <location>
        <begin position="87"/>
        <end position="107"/>
    </location>
</feature>
<keyword evidence="8" id="KW-1185">Reference proteome</keyword>
<reference evidence="7 8" key="1">
    <citation type="submission" date="2015-08" db="EMBL/GenBank/DDBJ databases">
        <title>Complete genome sequence of Sulfurifustis variabilis.</title>
        <authorList>
            <person name="Miura A."/>
            <person name="Kojima H."/>
            <person name="Fukui M."/>
        </authorList>
    </citation>
    <scope>NUCLEOTIDE SEQUENCE [LARGE SCALE GENOMIC DNA]</scope>
    <source>
        <strain evidence="8">skN76</strain>
    </source>
</reference>
<evidence type="ECO:0000256" key="4">
    <source>
        <dbReference type="ARBA" id="ARBA00022989"/>
    </source>
</evidence>
<dbReference type="RefSeq" id="WP_096461882.1">
    <property type="nucleotide sequence ID" value="NZ_AP014936.1"/>
</dbReference>
<evidence type="ECO:0000313" key="8">
    <source>
        <dbReference type="Proteomes" id="UP000218899"/>
    </source>
</evidence>
<name>A0A1B4V7H8_9GAMM</name>
<feature type="transmembrane region" description="Helical" evidence="6">
    <location>
        <begin position="20"/>
        <end position="39"/>
    </location>
</feature>
<dbReference type="FunFam" id="1.20.1260.100:FF:000001">
    <property type="entry name" value="translocator protein 2"/>
    <property type="match status" value="1"/>
</dbReference>
<dbReference type="CDD" id="cd15904">
    <property type="entry name" value="TSPO_MBR"/>
    <property type="match status" value="1"/>
</dbReference>
<evidence type="ECO:0000256" key="1">
    <source>
        <dbReference type="ARBA" id="ARBA00004141"/>
    </source>
</evidence>
<dbReference type="AlphaFoldDB" id="A0A1B4V7H8"/>
<dbReference type="Gene3D" id="1.20.1260.100">
    <property type="entry name" value="TspO/MBR protein"/>
    <property type="match status" value="1"/>
</dbReference>